<dbReference type="EMBL" id="VSSQ01000529">
    <property type="protein sequence ID" value="MPL96850.1"/>
    <property type="molecule type" value="Genomic_DNA"/>
</dbReference>
<evidence type="ECO:0000256" key="3">
    <source>
        <dbReference type="ARBA" id="ARBA00022679"/>
    </source>
</evidence>
<dbReference type="AlphaFoldDB" id="A0A644W0B1"/>
<evidence type="ECO:0000313" key="5">
    <source>
        <dbReference type="EMBL" id="MPL96850.1"/>
    </source>
</evidence>
<dbReference type="InterPro" id="IPR029044">
    <property type="entry name" value="Nucleotide-diphossugar_trans"/>
</dbReference>
<accession>A0A644W0B1</accession>
<proteinExistence type="inferred from homology"/>
<evidence type="ECO:0000256" key="1">
    <source>
        <dbReference type="ARBA" id="ARBA00006739"/>
    </source>
</evidence>
<reference evidence="5" key="1">
    <citation type="submission" date="2019-08" db="EMBL/GenBank/DDBJ databases">
        <authorList>
            <person name="Kucharzyk K."/>
            <person name="Murdoch R.W."/>
            <person name="Higgins S."/>
            <person name="Loffler F."/>
        </authorList>
    </citation>
    <scope>NUCLEOTIDE SEQUENCE</scope>
</reference>
<evidence type="ECO:0000256" key="2">
    <source>
        <dbReference type="ARBA" id="ARBA00022676"/>
    </source>
</evidence>
<dbReference type="Gene3D" id="3.90.550.10">
    <property type="entry name" value="Spore Coat Polysaccharide Biosynthesis Protein SpsA, Chain A"/>
    <property type="match status" value="1"/>
</dbReference>
<evidence type="ECO:0000259" key="4">
    <source>
        <dbReference type="Pfam" id="PF00535"/>
    </source>
</evidence>
<gene>
    <name evidence="5" type="ORF">SDC9_43034</name>
</gene>
<dbReference type="InterPro" id="IPR001173">
    <property type="entry name" value="Glyco_trans_2-like"/>
</dbReference>
<comment type="similarity">
    <text evidence="1">Belongs to the glycosyltransferase 2 family.</text>
</comment>
<keyword evidence="2" id="KW-0328">Glycosyltransferase</keyword>
<dbReference type="GO" id="GO:0016757">
    <property type="term" value="F:glycosyltransferase activity"/>
    <property type="evidence" value="ECO:0007669"/>
    <property type="project" value="UniProtKB-KW"/>
</dbReference>
<dbReference type="Pfam" id="PF00535">
    <property type="entry name" value="Glycos_transf_2"/>
    <property type="match status" value="1"/>
</dbReference>
<name>A0A644W0B1_9ZZZZ</name>
<sequence length="303" mass="34803">MKKKCDISFIVVNYNGAEHTRGLLSSFVFYLSDYDYEVIVVDNGSIYNEAADLERDFPQFIYIRSEFNLGFSGGNNLAIRIASKEFIMLINNDAYLIDSSIIRLSTFLRERRDVGAVSPKILFESPAGYIQYAGFTQFSPVFLRNKAIGYMSPDIGQYNTSSKVWSTHGAAMMVKKEVLNFSGLMPEIYFLYYEEFDWCAKIKEAGYEIWYNPDSVVVHKEGSTTKGISSLKNYYLTRNRLLYAFRNLRGVSKGLSIIYQLFIVLPKEVIKLMITCNFNKAFAVLKGAWSFIRLKDKNVKVYL</sequence>
<comment type="caution">
    <text evidence="5">The sequence shown here is derived from an EMBL/GenBank/DDBJ whole genome shotgun (WGS) entry which is preliminary data.</text>
</comment>
<dbReference type="PANTHER" id="PTHR43179:SF12">
    <property type="entry name" value="GALACTOFURANOSYLTRANSFERASE GLFT2"/>
    <property type="match status" value="1"/>
</dbReference>
<organism evidence="5">
    <name type="scientific">bioreactor metagenome</name>
    <dbReference type="NCBI Taxonomy" id="1076179"/>
    <lineage>
        <taxon>unclassified sequences</taxon>
        <taxon>metagenomes</taxon>
        <taxon>ecological metagenomes</taxon>
    </lineage>
</organism>
<keyword evidence="3" id="KW-0808">Transferase</keyword>
<dbReference type="SUPFAM" id="SSF53448">
    <property type="entry name" value="Nucleotide-diphospho-sugar transferases"/>
    <property type="match status" value="1"/>
</dbReference>
<dbReference type="CDD" id="cd04186">
    <property type="entry name" value="GT_2_like_c"/>
    <property type="match status" value="1"/>
</dbReference>
<protein>
    <recommendedName>
        <fullName evidence="4">Glycosyltransferase 2-like domain-containing protein</fullName>
    </recommendedName>
</protein>
<feature type="domain" description="Glycosyltransferase 2-like" evidence="4">
    <location>
        <begin position="8"/>
        <end position="118"/>
    </location>
</feature>
<dbReference type="PANTHER" id="PTHR43179">
    <property type="entry name" value="RHAMNOSYLTRANSFERASE WBBL"/>
    <property type="match status" value="1"/>
</dbReference>